<dbReference type="EMBL" id="SGJD01006920">
    <property type="protein sequence ID" value="KAB0389589.1"/>
    <property type="molecule type" value="Genomic_DNA"/>
</dbReference>
<evidence type="ECO:0000313" key="4">
    <source>
        <dbReference type="EMBL" id="KAB0389589.1"/>
    </source>
</evidence>
<feature type="compositionally biased region" description="Polar residues" evidence="1">
    <location>
        <begin position="277"/>
        <end position="295"/>
    </location>
</feature>
<evidence type="ECO:0000259" key="3">
    <source>
        <dbReference type="PROSITE" id="PS50086"/>
    </source>
</evidence>
<dbReference type="OrthoDB" id="294251at2759"/>
<dbReference type="Pfam" id="PF00566">
    <property type="entry name" value="RabGAP-TBC"/>
    <property type="match status" value="2"/>
</dbReference>
<dbReference type="GO" id="GO:0005096">
    <property type="term" value="F:GTPase activator activity"/>
    <property type="evidence" value="ECO:0007669"/>
    <property type="project" value="TreeGrafter"/>
</dbReference>
<feature type="region of interest" description="Disordered" evidence="1">
    <location>
        <begin position="717"/>
        <end position="791"/>
    </location>
</feature>
<dbReference type="GO" id="GO:0031267">
    <property type="term" value="F:small GTPase binding"/>
    <property type="evidence" value="ECO:0007669"/>
    <property type="project" value="TreeGrafter"/>
</dbReference>
<dbReference type="InterPro" id="IPR000195">
    <property type="entry name" value="Rab-GAP-TBC_dom"/>
</dbReference>
<proteinExistence type="predicted"/>
<organism evidence="4 5">
    <name type="scientific">Balaenoptera physalus</name>
    <name type="common">Fin whale</name>
    <name type="synonym">Balaena physalus</name>
    <dbReference type="NCBI Taxonomy" id="9770"/>
    <lineage>
        <taxon>Eukaryota</taxon>
        <taxon>Metazoa</taxon>
        <taxon>Chordata</taxon>
        <taxon>Craniata</taxon>
        <taxon>Vertebrata</taxon>
        <taxon>Euteleostomi</taxon>
        <taxon>Mammalia</taxon>
        <taxon>Eutheria</taxon>
        <taxon>Laurasiatheria</taxon>
        <taxon>Artiodactyla</taxon>
        <taxon>Whippomorpha</taxon>
        <taxon>Cetacea</taxon>
        <taxon>Mysticeti</taxon>
        <taxon>Balaenopteridae</taxon>
        <taxon>Balaenoptera</taxon>
    </lineage>
</organism>
<keyword evidence="2" id="KW-0732">Signal</keyword>
<dbReference type="SUPFAM" id="SSF47923">
    <property type="entry name" value="Ypt/Rab-GAP domain of gyp1p"/>
    <property type="match status" value="3"/>
</dbReference>
<feature type="signal peptide" evidence="2">
    <location>
        <begin position="1"/>
        <end position="20"/>
    </location>
</feature>
<feature type="region of interest" description="Disordered" evidence="1">
    <location>
        <begin position="245"/>
        <end position="303"/>
    </location>
</feature>
<accession>A0A643BNQ4</accession>
<evidence type="ECO:0000256" key="1">
    <source>
        <dbReference type="SAM" id="MobiDB-lite"/>
    </source>
</evidence>
<evidence type="ECO:0000256" key="2">
    <source>
        <dbReference type="SAM" id="SignalP"/>
    </source>
</evidence>
<sequence>MNSGPGVVLAKSELLSAVLGILVASPKPVAMDTALGRMPGLSPKASCVLLVVANREAGKADCMMLTRALMMAEAVNAGLGKTGAEAVNGGLGKTGPEAINGGLEKTGAEAVNGRLEKTGAEATLLIRLVTQGRYNDQLQLQQREVRNVSITCTRVLYGLSGTEATGVDLEMVSAAQRLPEVKYVILFPNQHPPHQLVWRWDGSLEVEGLGGVGAKHDPPSASDMEKLESLLALEREEIMSKYEQSSGHVGMVLEGSKQRGLSPRDGQGERTGRTRPQKLTGSQEALPSLSTQGLRTHSARQKAQEIRRADKWVKMLRNWSKYQGSEKVRRRIHKGIPPQVRGQVWPILLEVEKVKAENKGQYKGDCVGGQESGFCLSRFGVHVTRQQIKIALDQEMLFRAPERRGVWPRQCWEQQGRRGLCYPSGLPGPLTLRSQRDVSTGGAHRAPEAVWPHDCLGPESSKPCSTCWQLLRVCHREYPCTQALPLPAGTGHSQGPSLPSWQDLHAVLGPIALHALAEKEHLRMAPRASGMGLPWCWRLSCYRGSPGPEGISGGPSRAEVGYCQGMSQVVGVLLMFLSEEDAFWALVWLTTDEKHAMHGMCLPWTAGRALSPRALREDKEQMSAGIYTTKWFLQCFIGQNPFSLTLKLWDTYILEGERVLTAMAYTVLKVHKKRLRKLPLEGLREFLQDTLSRSWALEDDAVLRQLQASMAELRRMQCDLPPPDLRSSPRGPWAWRDEPRPPGLSLPLPASRGSLAHLPSTSRPDPRPARPSRRPHSSSMRGPQPQASLWGPQRLHVWPACPQPRTALRIGCGHVNHEATGTWPPDINSELEGCVPSPAAPGQATPRAARQAWPCNPTETPATGSAQPAEDSTARPRTLLLPCGNCSQHPSRASDQHGHSLAWPEFGPRGCRCAMSTPPARMMTKGAALASPEFWPKARQALSEPHVASWGLDVSHKDTSVT</sequence>
<evidence type="ECO:0000313" key="5">
    <source>
        <dbReference type="Proteomes" id="UP000437017"/>
    </source>
</evidence>
<dbReference type="InterPro" id="IPR050302">
    <property type="entry name" value="Rab_GAP_TBC_domain"/>
</dbReference>
<feature type="region of interest" description="Disordered" evidence="1">
    <location>
        <begin position="838"/>
        <end position="872"/>
    </location>
</feature>
<dbReference type="FunFam" id="1.10.10.750:FF:000001">
    <property type="entry name" value="TBC1 domain family member 10A"/>
    <property type="match status" value="1"/>
</dbReference>
<dbReference type="SMART" id="SM00164">
    <property type="entry name" value="TBC"/>
    <property type="match status" value="1"/>
</dbReference>
<dbReference type="PANTHER" id="PTHR47219:SF25">
    <property type="entry name" value="RAB-GAP TBC DOMAIN-CONTAINING PROTEIN"/>
    <property type="match status" value="1"/>
</dbReference>
<dbReference type="PANTHER" id="PTHR47219">
    <property type="entry name" value="RAB GTPASE-ACTIVATING PROTEIN 1-LIKE"/>
    <property type="match status" value="1"/>
</dbReference>
<dbReference type="AlphaFoldDB" id="A0A643BNQ4"/>
<comment type="caution">
    <text evidence="4">The sequence shown here is derived from an EMBL/GenBank/DDBJ whole genome shotgun (WGS) entry which is preliminary data.</text>
</comment>
<protein>
    <recommendedName>
        <fullName evidence="3">Rab-GAP TBC domain-containing protein</fullName>
    </recommendedName>
</protein>
<dbReference type="Gene3D" id="1.10.10.750">
    <property type="entry name" value="Ypt/Rab-GAP domain of gyp1p, domain 1"/>
    <property type="match status" value="1"/>
</dbReference>
<dbReference type="InterPro" id="IPR035969">
    <property type="entry name" value="Rab-GAP_TBC_sf"/>
</dbReference>
<gene>
    <name evidence="4" type="ORF">E2I00_002530</name>
</gene>
<feature type="compositionally biased region" description="Polar residues" evidence="1">
    <location>
        <begin position="857"/>
        <end position="866"/>
    </location>
</feature>
<feature type="domain" description="Rab-GAP TBC" evidence="3">
    <location>
        <begin position="335"/>
        <end position="656"/>
    </location>
</feature>
<dbReference type="Proteomes" id="UP000437017">
    <property type="component" value="Unassembled WGS sequence"/>
</dbReference>
<keyword evidence="5" id="KW-1185">Reference proteome</keyword>
<name>A0A643BNQ4_BALPH</name>
<dbReference type="Gene3D" id="1.10.472.80">
    <property type="entry name" value="Ypt/Rab-GAP domain of gyp1p, domain 3"/>
    <property type="match status" value="1"/>
</dbReference>
<reference evidence="4 5" key="1">
    <citation type="journal article" date="2019" name="PLoS ONE">
        <title>Genomic analyses reveal an absence of contemporary introgressive admixture between fin whales and blue whales, despite known hybrids.</title>
        <authorList>
            <person name="Westbury M.V."/>
            <person name="Petersen B."/>
            <person name="Lorenzen E.D."/>
        </authorList>
    </citation>
    <scope>NUCLEOTIDE SEQUENCE [LARGE SCALE GENOMIC DNA]</scope>
    <source>
        <strain evidence="4">FinWhale-01</strain>
    </source>
</reference>
<feature type="chain" id="PRO_5024836753" description="Rab-GAP TBC domain-containing protein" evidence="2">
    <location>
        <begin position="21"/>
        <end position="962"/>
    </location>
</feature>
<dbReference type="Gene3D" id="1.10.8.270">
    <property type="entry name" value="putative rabgap domain of human tbc1 domain family member 14 like domains"/>
    <property type="match status" value="1"/>
</dbReference>
<dbReference type="PROSITE" id="PS50086">
    <property type="entry name" value="TBC_RABGAP"/>
    <property type="match status" value="1"/>
</dbReference>